<dbReference type="InterPro" id="IPR010982">
    <property type="entry name" value="Lambda_DNA-bd_dom_sf"/>
</dbReference>
<reference evidence="2 3" key="1">
    <citation type="submission" date="2018-06" db="EMBL/GenBank/DDBJ databases">
        <title>Genomic Encyclopedia of Type Strains, Phase III (KMG-III): the genomes of soil and plant-associated and newly described type strains.</title>
        <authorList>
            <person name="Whitman W."/>
        </authorList>
    </citation>
    <scope>NUCLEOTIDE SEQUENCE [LARGE SCALE GENOMIC DNA]</scope>
    <source>
        <strain evidence="2 3">CGMCC 4.7090</strain>
    </source>
</reference>
<dbReference type="SMART" id="SM00530">
    <property type="entry name" value="HTH_XRE"/>
    <property type="match status" value="1"/>
</dbReference>
<dbReference type="PANTHER" id="PTHR35010">
    <property type="entry name" value="BLL4672 PROTEIN-RELATED"/>
    <property type="match status" value="1"/>
</dbReference>
<proteinExistence type="predicted"/>
<dbReference type="PANTHER" id="PTHR35010:SF2">
    <property type="entry name" value="BLL4672 PROTEIN"/>
    <property type="match status" value="1"/>
</dbReference>
<dbReference type="Pfam" id="PF17765">
    <property type="entry name" value="MLTR_LBD"/>
    <property type="match status" value="1"/>
</dbReference>
<dbReference type="AlphaFoldDB" id="A0A327Z5H9"/>
<evidence type="ECO:0000259" key="1">
    <source>
        <dbReference type="PROSITE" id="PS50943"/>
    </source>
</evidence>
<gene>
    <name evidence="2" type="ORF">B0I29_115141</name>
</gene>
<evidence type="ECO:0000313" key="2">
    <source>
        <dbReference type="EMBL" id="RAK31335.1"/>
    </source>
</evidence>
<protein>
    <submittedName>
        <fullName evidence="2">Helix-turn-helix protein</fullName>
    </submittedName>
</protein>
<dbReference type="Gene3D" id="1.10.260.40">
    <property type="entry name" value="lambda repressor-like DNA-binding domains"/>
    <property type="match status" value="1"/>
</dbReference>
<dbReference type="OrthoDB" id="3806821at2"/>
<dbReference type="CDD" id="cd00093">
    <property type="entry name" value="HTH_XRE"/>
    <property type="match status" value="1"/>
</dbReference>
<dbReference type="GO" id="GO:0003677">
    <property type="term" value="F:DNA binding"/>
    <property type="evidence" value="ECO:0007669"/>
    <property type="project" value="InterPro"/>
</dbReference>
<keyword evidence="3" id="KW-1185">Reference proteome</keyword>
<sequence>MGAAARPRLAVMNALGEYLRARRALVDPADVGLPPGGVRRTPGLRREEVATLAGISADYYLRLEQGRDRNPSAQVLEAIARVLRLDSAATHYLLGLTGAVARPRPSRPSRRDAVPAGIRQLIDVVGLPAFVENRRYDVLAANRLATALSPAIRAGENRLRSTFLDDAERDLYPDWDTAIVGMVAAFRSSVAADPDDPALARLVGELSLGSEEFRRLWARHDVKLPAGGEARMRHPLVGPLTLRREKLTVGDSGGQLLVMYHAEPGSESARSLALLGSLAASAEL</sequence>
<organism evidence="2 3">
    <name type="scientific">Actinoplanes lutulentus</name>
    <dbReference type="NCBI Taxonomy" id="1287878"/>
    <lineage>
        <taxon>Bacteria</taxon>
        <taxon>Bacillati</taxon>
        <taxon>Actinomycetota</taxon>
        <taxon>Actinomycetes</taxon>
        <taxon>Micromonosporales</taxon>
        <taxon>Micromonosporaceae</taxon>
        <taxon>Actinoplanes</taxon>
    </lineage>
</organism>
<dbReference type="Gene3D" id="3.30.450.180">
    <property type="match status" value="1"/>
</dbReference>
<accession>A0A327Z5H9</accession>
<dbReference type="Proteomes" id="UP000249341">
    <property type="component" value="Unassembled WGS sequence"/>
</dbReference>
<feature type="domain" description="HTH cro/C1-type" evidence="1">
    <location>
        <begin position="43"/>
        <end position="90"/>
    </location>
</feature>
<dbReference type="InterPro" id="IPR001387">
    <property type="entry name" value="Cro/C1-type_HTH"/>
</dbReference>
<dbReference type="SUPFAM" id="SSF47413">
    <property type="entry name" value="lambda repressor-like DNA-binding domains"/>
    <property type="match status" value="1"/>
</dbReference>
<evidence type="ECO:0000313" key="3">
    <source>
        <dbReference type="Proteomes" id="UP000249341"/>
    </source>
</evidence>
<dbReference type="EMBL" id="QLMJ01000015">
    <property type="protein sequence ID" value="RAK31335.1"/>
    <property type="molecule type" value="Genomic_DNA"/>
</dbReference>
<dbReference type="InterPro" id="IPR041413">
    <property type="entry name" value="MLTR_LBD"/>
</dbReference>
<dbReference type="PROSITE" id="PS50943">
    <property type="entry name" value="HTH_CROC1"/>
    <property type="match status" value="1"/>
</dbReference>
<dbReference type="Pfam" id="PF13560">
    <property type="entry name" value="HTH_31"/>
    <property type="match status" value="1"/>
</dbReference>
<name>A0A327Z5H9_9ACTN</name>
<comment type="caution">
    <text evidence="2">The sequence shown here is derived from an EMBL/GenBank/DDBJ whole genome shotgun (WGS) entry which is preliminary data.</text>
</comment>